<dbReference type="Gene3D" id="3.30.450.20">
    <property type="entry name" value="PAS domain"/>
    <property type="match status" value="2"/>
</dbReference>
<keyword evidence="6" id="KW-1185">Reference proteome</keyword>
<protein>
    <submittedName>
        <fullName evidence="5">MCP methyltransferase/methylesterase, CheR/CheB</fullName>
    </submittedName>
</protein>
<feature type="active site" evidence="1">
    <location>
        <position position="47"/>
    </location>
</feature>
<dbReference type="SMART" id="SM00138">
    <property type="entry name" value="MeTrc"/>
    <property type="match status" value="1"/>
</dbReference>
<feature type="active site" evidence="1">
    <location>
        <position position="74"/>
    </location>
</feature>
<dbReference type="AlphaFoldDB" id="W0SHH3"/>
<feature type="domain" description="CheR-type methyltransferase" evidence="4">
    <location>
        <begin position="249"/>
        <end position="486"/>
    </location>
</feature>
<dbReference type="InterPro" id="IPR029063">
    <property type="entry name" value="SAM-dependent_MTases_sf"/>
</dbReference>
<dbReference type="SMART" id="SM00091">
    <property type="entry name" value="PAS"/>
    <property type="match status" value="3"/>
</dbReference>
<gene>
    <name evidence="5" type="ORF">SUTH_02502</name>
</gene>
<dbReference type="SUPFAM" id="SSF55785">
    <property type="entry name" value="PYP-like sensor domain (PAS domain)"/>
    <property type="match status" value="2"/>
</dbReference>
<evidence type="ECO:0000259" key="4">
    <source>
        <dbReference type="PROSITE" id="PS50123"/>
    </source>
</evidence>
<dbReference type="PRINTS" id="PR00996">
    <property type="entry name" value="CHERMTFRASE"/>
</dbReference>
<name>W0SHH3_9PROT</name>
<dbReference type="InterPro" id="IPR000014">
    <property type="entry name" value="PAS"/>
</dbReference>
<dbReference type="SUPFAM" id="SSF52738">
    <property type="entry name" value="Methylesterase CheB, C-terminal domain"/>
    <property type="match status" value="1"/>
</dbReference>
<feature type="region of interest" description="Disordered" evidence="2">
    <location>
        <begin position="658"/>
        <end position="679"/>
    </location>
</feature>
<dbReference type="EMBL" id="AP012547">
    <property type="protein sequence ID" value="BAO30285.1"/>
    <property type="molecule type" value="Genomic_DNA"/>
</dbReference>
<feature type="region of interest" description="Disordered" evidence="2">
    <location>
        <begin position="705"/>
        <end position="735"/>
    </location>
</feature>
<dbReference type="InterPro" id="IPR022642">
    <property type="entry name" value="CheR_C"/>
</dbReference>
<feature type="active site" evidence="1">
    <location>
        <position position="166"/>
    </location>
</feature>
<dbReference type="Pfam" id="PF03705">
    <property type="entry name" value="CheR_N"/>
    <property type="match status" value="1"/>
</dbReference>
<reference evidence="5 6" key="1">
    <citation type="journal article" date="2014" name="Syst. Appl. Microbiol.">
        <title>Complete genomes of freshwater sulfur oxidizers Sulfuricella denitrificans skB26 and Sulfuritalea hydrogenivorans sk43H: genetic insights into the sulfur oxidation pathway of betaproteobacteria.</title>
        <authorList>
            <person name="Watanabe T."/>
            <person name="Kojima H."/>
            <person name="Fukui M."/>
        </authorList>
    </citation>
    <scope>NUCLEOTIDE SEQUENCE [LARGE SCALE GENOMIC DNA]</scope>
    <source>
        <strain evidence="5">DSM22779</strain>
    </source>
</reference>
<dbReference type="Proteomes" id="UP000031637">
    <property type="component" value="Chromosome"/>
</dbReference>
<keyword evidence="5" id="KW-0489">Methyltransferase</keyword>
<dbReference type="Pfam" id="PF08448">
    <property type="entry name" value="PAS_4"/>
    <property type="match status" value="1"/>
</dbReference>
<evidence type="ECO:0000256" key="1">
    <source>
        <dbReference type="PROSITE-ProRule" id="PRU00050"/>
    </source>
</evidence>
<keyword evidence="1" id="KW-0378">Hydrolase</keyword>
<dbReference type="InterPro" id="IPR035909">
    <property type="entry name" value="CheB_C"/>
</dbReference>
<evidence type="ECO:0000256" key="2">
    <source>
        <dbReference type="SAM" id="MobiDB-lite"/>
    </source>
</evidence>
<keyword evidence="1" id="KW-0145">Chemotaxis</keyword>
<dbReference type="Gene3D" id="3.40.50.150">
    <property type="entry name" value="Vaccinia Virus protein VP39"/>
    <property type="match status" value="1"/>
</dbReference>
<feature type="compositionally biased region" description="Low complexity" evidence="2">
    <location>
        <begin position="720"/>
        <end position="730"/>
    </location>
</feature>
<dbReference type="InterPro" id="IPR000673">
    <property type="entry name" value="Sig_transdc_resp-reg_Me-estase"/>
</dbReference>
<dbReference type="CDD" id="cd00130">
    <property type="entry name" value="PAS"/>
    <property type="match status" value="2"/>
</dbReference>
<dbReference type="GO" id="GO:0032259">
    <property type="term" value="P:methylation"/>
    <property type="evidence" value="ECO:0007669"/>
    <property type="project" value="UniProtKB-KW"/>
</dbReference>
<dbReference type="InterPro" id="IPR035965">
    <property type="entry name" value="PAS-like_dom_sf"/>
</dbReference>
<dbReference type="RefSeq" id="WP_084207386.1">
    <property type="nucleotide sequence ID" value="NZ_AP012547.1"/>
</dbReference>
<accession>W0SHH3</accession>
<dbReference type="GO" id="GO:0006935">
    <property type="term" value="P:chemotaxis"/>
    <property type="evidence" value="ECO:0007669"/>
    <property type="project" value="UniProtKB-UniRule"/>
</dbReference>
<dbReference type="InterPro" id="IPR000780">
    <property type="entry name" value="CheR_MeTrfase"/>
</dbReference>
<dbReference type="PROSITE" id="PS50123">
    <property type="entry name" value="CHER"/>
    <property type="match status" value="1"/>
</dbReference>
<dbReference type="GO" id="GO:0008757">
    <property type="term" value="F:S-adenosylmethionine-dependent methyltransferase activity"/>
    <property type="evidence" value="ECO:0007669"/>
    <property type="project" value="InterPro"/>
</dbReference>
<evidence type="ECO:0000259" key="3">
    <source>
        <dbReference type="PROSITE" id="PS50122"/>
    </source>
</evidence>
<dbReference type="SUPFAM" id="SSF47757">
    <property type="entry name" value="Chemotaxis receptor methyltransferase CheR, N-terminal domain"/>
    <property type="match status" value="1"/>
</dbReference>
<dbReference type="InterPro" id="IPR013656">
    <property type="entry name" value="PAS_4"/>
</dbReference>
<evidence type="ECO:0000313" key="5">
    <source>
        <dbReference type="EMBL" id="BAO30285.1"/>
    </source>
</evidence>
<dbReference type="KEGG" id="shd:SUTH_02502"/>
<dbReference type="Pfam" id="PF13596">
    <property type="entry name" value="PAS_10"/>
    <property type="match status" value="1"/>
</dbReference>
<feature type="domain" description="CheB-type methylesterase" evidence="3">
    <location>
        <begin position="35"/>
        <end position="224"/>
    </location>
</feature>
<dbReference type="CDD" id="cd16434">
    <property type="entry name" value="CheB-CheR_fusion"/>
    <property type="match status" value="1"/>
</dbReference>
<dbReference type="Pfam" id="PF01339">
    <property type="entry name" value="CheB_methylest"/>
    <property type="match status" value="1"/>
</dbReference>
<dbReference type="PANTHER" id="PTHR24422:SF27">
    <property type="entry name" value="PROTEIN-GLUTAMATE O-METHYLTRANSFERASE"/>
    <property type="match status" value="1"/>
</dbReference>
<dbReference type="InterPro" id="IPR022641">
    <property type="entry name" value="CheR_N"/>
</dbReference>
<dbReference type="Gene3D" id="3.40.50.180">
    <property type="entry name" value="Methylesterase CheB, C-terminal domain"/>
    <property type="match status" value="1"/>
</dbReference>
<dbReference type="GO" id="GO:0000156">
    <property type="term" value="F:phosphorelay response regulator activity"/>
    <property type="evidence" value="ECO:0007669"/>
    <property type="project" value="InterPro"/>
</dbReference>
<dbReference type="GO" id="GO:0008984">
    <property type="term" value="F:protein-glutamate methylesterase activity"/>
    <property type="evidence" value="ECO:0007669"/>
    <property type="project" value="InterPro"/>
</dbReference>
<dbReference type="Pfam" id="PF01739">
    <property type="entry name" value="CheR"/>
    <property type="match status" value="1"/>
</dbReference>
<dbReference type="SUPFAM" id="SSF53335">
    <property type="entry name" value="S-adenosyl-L-methionine-dependent methyltransferases"/>
    <property type="match status" value="1"/>
</dbReference>
<dbReference type="InterPro" id="IPR050903">
    <property type="entry name" value="Bact_Chemotaxis_MeTrfase"/>
</dbReference>
<dbReference type="GO" id="GO:0005737">
    <property type="term" value="C:cytoplasm"/>
    <property type="evidence" value="ECO:0007669"/>
    <property type="project" value="InterPro"/>
</dbReference>
<dbReference type="HOGENOM" id="CLU_000892_0_2_4"/>
<organism evidence="5 6">
    <name type="scientific">Sulfuritalea hydrogenivorans sk43H</name>
    <dbReference type="NCBI Taxonomy" id="1223802"/>
    <lineage>
        <taxon>Bacteria</taxon>
        <taxon>Pseudomonadati</taxon>
        <taxon>Pseudomonadota</taxon>
        <taxon>Betaproteobacteria</taxon>
        <taxon>Nitrosomonadales</taxon>
        <taxon>Sterolibacteriaceae</taxon>
        <taxon>Sulfuritalea</taxon>
    </lineage>
</organism>
<dbReference type="STRING" id="1223802.SUTH_02502"/>
<sequence>MARKVSSKSGAAVSLASAEAPAKPAPDAAATAPSTVSGFPIIGIGASAGGLEAFEAFFHACPMDSGMAFVLVPHLDPGHQSLLTEILQRSTAMPVVEAMDQVAVEPNRVYVIPPNREMSILNGVLLLSVPEQARGQRMPIDGFLRSLAEDQAERAIGIILSGTATDGTLGLRAILGAGGVCMVQDPATAKYDGMPQSAISSGYATHVLPVEQMPAMLLELNKTSVFRQKLPAIVPDKALSGLHQVLLQVRSRTGHDFSLYKKSTISRRIERRMAQHSIEDMVVYARYLKANPAEARVLFKELLINVTNFFRDPEAFVALKDAVLPTLLAGKPADYSFRVWVAGCATGEEAYSIAMVLQELMDELRQRRIQEPRIQIYATDLDEDAIIVARSGSYPPNIVQDVTPERLRRFFTKDEAGYKIKKEIREMVVFAVQNVIKDPPFTKLDLLSCRNLMIYLEPELQNRLIPTFHYALKPDGVLFLSSSESINSHPELFLALDRKWKLYRARHATATARLPATGALPRAVEASGKPVEVAFDKPKAANIADLSNRALLQAYAPPSVTTDARGNILYVNGDTGRYLRPAPGLVSTNIVDMAREGLQLELRTALLHASAESAPMLNREVAVKTNGGFSQVNISIRRLPSGAGENLLLVSFQDIAEHDTPPGMPTRAAGRGKRPAASAERARVEELERDLAYVRETLQATIEEAQASNEELKSTNEELQSTNEELQSSNEELETSKEELQSLNEEVLTVNAELNAKIEQLGGIQNDMKNLLDNINAGTLFLDHQLHIRRYTREAVKAYRLVATDVGRPLGDIKSNLDGEDLQAELQTVLDTLIPSEREVRTHDGAWYLARIQPYRTLDNVIEGVVLTFTEVSDFKLASEKARQSEARLAAMQLATEQLARQLSDGIVDTVSEPLVVLDGELQVISANRAFYRYFQVTAAETVGRKFYNLSNGAWDVPALRQLLDNSLRRDQAIDGYELEHDFPGIGHRRLVLNARRIVTAAGTTELILLALVTIG</sequence>
<dbReference type="PROSITE" id="PS50122">
    <property type="entry name" value="CHEB"/>
    <property type="match status" value="1"/>
</dbReference>
<evidence type="ECO:0000313" key="6">
    <source>
        <dbReference type="Proteomes" id="UP000031637"/>
    </source>
</evidence>
<keyword evidence="5" id="KW-0808">Transferase</keyword>
<proteinExistence type="predicted"/>
<dbReference type="PANTHER" id="PTHR24422">
    <property type="entry name" value="CHEMOTAXIS PROTEIN METHYLTRANSFERASE"/>
    <property type="match status" value="1"/>
</dbReference>